<name>A0ABY8KMN0_9BACI</name>
<reference evidence="1 2" key="1">
    <citation type="submission" date="2023-04" db="EMBL/GenBank/DDBJ databases">
        <title>Genomic of Lysinibacillus capsici TSBLM.</title>
        <authorList>
            <person name="Hu X.S."/>
            <person name="Yu C.H."/>
        </authorList>
    </citation>
    <scope>NUCLEOTIDE SEQUENCE [LARGE SCALE GENOMIC DNA]</scope>
    <source>
        <strain evidence="1 2">TSBLM</strain>
    </source>
</reference>
<dbReference type="EMBL" id="CP122283">
    <property type="protein sequence ID" value="WGF40226.1"/>
    <property type="molecule type" value="Genomic_DNA"/>
</dbReference>
<dbReference type="RefSeq" id="WP_279495651.1">
    <property type="nucleotide sequence ID" value="NZ_CP122283.1"/>
</dbReference>
<evidence type="ECO:0000313" key="2">
    <source>
        <dbReference type="Proteomes" id="UP001244564"/>
    </source>
</evidence>
<sequence length="73" mass="8652">MNETQDKPRSLTSFTSMFEEIKNNQGIDLLRYDSLDEFLIAFLTLSTEQQFNKVHIPSELVYVNQIYEKMKMV</sequence>
<evidence type="ECO:0000313" key="1">
    <source>
        <dbReference type="EMBL" id="WGF40226.1"/>
    </source>
</evidence>
<accession>A0ABY8KMN0</accession>
<gene>
    <name evidence="1" type="ORF">QBO96_08140</name>
</gene>
<keyword evidence="2" id="KW-1185">Reference proteome</keyword>
<proteinExistence type="predicted"/>
<dbReference type="Proteomes" id="UP001244564">
    <property type="component" value="Chromosome"/>
</dbReference>
<protein>
    <submittedName>
        <fullName evidence="1">Uncharacterized protein</fullName>
    </submittedName>
</protein>
<organism evidence="1 2">
    <name type="scientific">Lysinibacillus capsici</name>
    <dbReference type="NCBI Taxonomy" id="2115968"/>
    <lineage>
        <taxon>Bacteria</taxon>
        <taxon>Bacillati</taxon>
        <taxon>Bacillota</taxon>
        <taxon>Bacilli</taxon>
        <taxon>Bacillales</taxon>
        <taxon>Bacillaceae</taxon>
        <taxon>Lysinibacillus</taxon>
    </lineage>
</organism>